<evidence type="ECO:0000313" key="3">
    <source>
        <dbReference type="EnsemblMetazoa" id="SMAR009050-PA"/>
    </source>
</evidence>
<evidence type="ECO:0000313" key="4">
    <source>
        <dbReference type="Proteomes" id="UP000014500"/>
    </source>
</evidence>
<dbReference type="InterPro" id="IPR002347">
    <property type="entry name" value="SDR_fam"/>
</dbReference>
<dbReference type="PROSITE" id="PS00061">
    <property type="entry name" value="ADH_SHORT"/>
    <property type="match status" value="1"/>
</dbReference>
<dbReference type="GO" id="GO:0016491">
    <property type="term" value="F:oxidoreductase activity"/>
    <property type="evidence" value="ECO:0007669"/>
    <property type="project" value="UniProtKB-KW"/>
</dbReference>
<sequence>MLDKFALSGILVAITTDSPLSGIFSECCLDIFLFHGLCLFLLIFTLCQQGFLIIWIRKLIVGRTCASITDLTGKTAIITGANSGIGKETARDFVRRGARVILACRDLSKGKRAADEIDIEGLGEVVVRHLDLTSLNSVRTFAKEILNTESQINILINNAGCMGPKIDTADGHDIIFSTNYLGHFLLTNLLLSKIKESAPARIVNLSALFHIIGKIHWDDLNISKSNGYYGVVKAYAQSKLAMLLFTNELARRLNGSQVNVYAVHPGLVSTGLLSSFPNFIQALARPVMVFAKNAVQGAQTTIQCAVSEDVADQSGLYYSNCKETKPARMALNAPSATRLWDMSMELHTMYSFDDLIGAKVILACRNLEKASETAKEIENSQGQVIIRHLDLNSFKSIDTFVNEVLNSEPRIDVLVNNAGVILSNKSFSKDGIDSCFQTNYLGHFLLTNLLLDRLKDSAPSRVINLSSLNHRRGVIHWDDINLNRHNSYNGFKAYNQSKLACVLFTKELALRLEGLTGLGTGVNVYAVDPGIASTEIVRFLPFRLLQVLAGFVMSILFKSATHAAQTTIYCAVSDEVSHESGLYYSDCKVEFPSTEAQNVEASKKLWKKFRVNRGASSKAKTPLTGKTIIVTGSNTGIGKETARDFVSKGARVILACRNLEKANEAAEDIKTAGAGEVVARRLDLSSFKSIHQFAKEILESEERIDILVNNAGVMSSKGRTEDDFDLVFGTNHLGPFLLTHLLLDKIKESAPARIVNVASELHRRASIDWDDINLDQPGKYGTLKAYSQSKLCNILFSNELARRLQGSGVNVYSLHPGVINSELHRNFSGIVGVLGGIVFPLFTKTVKQGAQTTIYCALSERVQNQSGLYYSDCAEKRTSALARDEEAAKKIWNISMHMCDRNCTSQALLTGKTVIVTGSNTGIGKEAARDFVKRGARVILACRNINKANEAAEDIKSAGPGEVVTRHLDLSSFKSIREFAQEINQSEARIDILVNNAGILVPKGKTEDNFDLTFGTNHLGPFLLTHLLLDKIKQSTPARIVNVSSRAHQGASINWDDINLNNPGNYGSWKAYTQSKLCNILFSKELASQLEGTGVNVYSLHPGLVNSSLFRNIPKFVKPFTSIVLPLVAINVVKGAQTTIHCAVSEEVQNESGLYYSDCAVTKPSALASDEIAAKKLWDISMKMCGLSRNPTGKKETNLLNWFSFGFNGKCTSLTLLTGKTIIITGSNAGIGKEAARDFVKRGARVILACRNLEKANEAADDIKTAGPGEVVTKHLDLSSFKSIRQFAQEIIESEERLDILVNNAGGIFLKEKTEDDIDLAFCTNHLGPFLLTHLLLDKIKQSAPARIVNVASTAHHGARIDWDDINLDNSGNYGLWKAYAQGKLCNVLFTKELASQLKDTGINVYCLHPGFVNTGLFQNFPFFIRSFAAILFPIIAKNLVQGAQTTIYCAVSEEVQNESGLFYRYEDKHVTYLPYLPSETTVDKYDNECAKRKPSAEARDRAAAKKLWDLSMRMCGLEQHMVVGVGHKFDVDRPFSCKSCVILVKARVQDQSRQKVNKNLFIIYLHSQLHSVIQLLRLNSTHNLIFNTAK</sequence>
<evidence type="ECO:0000256" key="1">
    <source>
        <dbReference type="ARBA" id="ARBA00023002"/>
    </source>
</evidence>
<dbReference type="Pfam" id="PF00106">
    <property type="entry name" value="adh_short"/>
    <property type="match status" value="5"/>
</dbReference>
<evidence type="ECO:0008006" key="5">
    <source>
        <dbReference type="Google" id="ProtNLM"/>
    </source>
</evidence>
<dbReference type="EnsemblMetazoa" id="SMAR009050-RA">
    <property type="protein sequence ID" value="SMAR009050-PA"/>
    <property type="gene ID" value="SMAR009050"/>
</dbReference>
<accession>T1J5Y8</accession>
<protein>
    <recommendedName>
        <fullName evidence="5">Dehydrogenase</fullName>
    </recommendedName>
</protein>
<keyword evidence="2" id="KW-0472">Membrane</keyword>
<dbReference type="SUPFAM" id="SSF51735">
    <property type="entry name" value="NAD(P)-binding Rossmann-fold domains"/>
    <property type="match status" value="5"/>
</dbReference>
<dbReference type="OMA" id="GFKREQD"/>
<organism evidence="3 4">
    <name type="scientific">Strigamia maritima</name>
    <name type="common">European centipede</name>
    <name type="synonym">Geophilus maritimus</name>
    <dbReference type="NCBI Taxonomy" id="126957"/>
    <lineage>
        <taxon>Eukaryota</taxon>
        <taxon>Metazoa</taxon>
        <taxon>Ecdysozoa</taxon>
        <taxon>Arthropoda</taxon>
        <taxon>Myriapoda</taxon>
        <taxon>Chilopoda</taxon>
        <taxon>Pleurostigmophora</taxon>
        <taxon>Geophilomorpha</taxon>
        <taxon>Linotaeniidae</taxon>
        <taxon>Strigamia</taxon>
    </lineage>
</organism>
<dbReference type="STRING" id="126957.T1J5Y8"/>
<keyword evidence="2" id="KW-1133">Transmembrane helix</keyword>
<dbReference type="EMBL" id="JH431869">
    <property type="status" value="NOT_ANNOTATED_CDS"/>
    <property type="molecule type" value="Genomic_DNA"/>
</dbReference>
<dbReference type="PANTHER" id="PTHR43157:SF73">
    <property type="entry name" value="WW DOMAIN-CONTAINING OXIDOREDUCTASE-LIKE PROTEIN"/>
    <property type="match status" value="1"/>
</dbReference>
<name>T1J5Y8_STRMM</name>
<reference evidence="3" key="2">
    <citation type="submission" date="2015-02" db="UniProtKB">
        <authorList>
            <consortium name="EnsemblMetazoa"/>
        </authorList>
    </citation>
    <scope>IDENTIFICATION</scope>
</reference>
<keyword evidence="1" id="KW-0560">Oxidoreductase</keyword>
<dbReference type="PANTHER" id="PTHR43157">
    <property type="entry name" value="PHOSPHATIDYLINOSITOL-GLYCAN BIOSYNTHESIS CLASS F PROTEIN-RELATED"/>
    <property type="match status" value="1"/>
</dbReference>
<dbReference type="PRINTS" id="PR00081">
    <property type="entry name" value="GDHRDH"/>
</dbReference>
<feature type="transmembrane region" description="Helical" evidence="2">
    <location>
        <begin position="32"/>
        <end position="56"/>
    </location>
</feature>
<reference evidence="4" key="1">
    <citation type="submission" date="2011-05" db="EMBL/GenBank/DDBJ databases">
        <authorList>
            <person name="Richards S.R."/>
            <person name="Qu J."/>
            <person name="Jiang H."/>
            <person name="Jhangiani S.N."/>
            <person name="Agravi P."/>
            <person name="Goodspeed R."/>
            <person name="Gross S."/>
            <person name="Mandapat C."/>
            <person name="Jackson L."/>
            <person name="Mathew T."/>
            <person name="Pu L."/>
            <person name="Thornton R."/>
            <person name="Saada N."/>
            <person name="Wilczek-Boney K.B."/>
            <person name="Lee S."/>
            <person name="Kovar C."/>
            <person name="Wu Y."/>
            <person name="Scherer S.E."/>
            <person name="Worley K.C."/>
            <person name="Muzny D.M."/>
            <person name="Gibbs R."/>
        </authorList>
    </citation>
    <scope>NUCLEOTIDE SEQUENCE</scope>
    <source>
        <strain evidence="4">Brora</strain>
    </source>
</reference>
<dbReference type="InterPro" id="IPR020904">
    <property type="entry name" value="Sc_DH/Rdtase_CS"/>
</dbReference>
<dbReference type="Gene3D" id="3.40.50.720">
    <property type="entry name" value="NAD(P)-binding Rossmann-like Domain"/>
    <property type="match status" value="5"/>
</dbReference>
<dbReference type="CDD" id="cd05327">
    <property type="entry name" value="retinol-DH_like_SDR_c_like"/>
    <property type="match status" value="3"/>
</dbReference>
<dbReference type="InterPro" id="IPR036291">
    <property type="entry name" value="NAD(P)-bd_dom_sf"/>
</dbReference>
<keyword evidence="2" id="KW-0812">Transmembrane</keyword>
<dbReference type="PRINTS" id="PR00080">
    <property type="entry name" value="SDRFAMILY"/>
</dbReference>
<dbReference type="Proteomes" id="UP000014500">
    <property type="component" value="Unassembled WGS sequence"/>
</dbReference>
<dbReference type="HOGENOM" id="CLU_244703_0_0_1"/>
<evidence type="ECO:0000256" key="2">
    <source>
        <dbReference type="SAM" id="Phobius"/>
    </source>
</evidence>
<dbReference type="eggNOG" id="KOG1208">
    <property type="taxonomic scope" value="Eukaryota"/>
</dbReference>
<keyword evidence="4" id="KW-1185">Reference proteome</keyword>
<proteinExistence type="predicted"/>